<dbReference type="CDD" id="cd16987">
    <property type="entry name" value="ANTH_N_AP180_plant"/>
    <property type="match status" value="1"/>
</dbReference>
<gene>
    <name evidence="1" type="ORF">V6N12_049476</name>
</gene>
<dbReference type="InterPro" id="IPR048050">
    <property type="entry name" value="ANTH_N_plant"/>
</dbReference>
<dbReference type="InterPro" id="IPR013809">
    <property type="entry name" value="ENTH"/>
</dbReference>
<dbReference type="PANTHER" id="PTHR22951:SF19">
    <property type="entry name" value="OS08G0467300 PROTEIN"/>
    <property type="match status" value="1"/>
</dbReference>
<accession>A0ABR2CBG2</accession>
<keyword evidence="2" id="KW-1185">Reference proteome</keyword>
<dbReference type="Pfam" id="PF07651">
    <property type="entry name" value="ANTH"/>
    <property type="match status" value="1"/>
</dbReference>
<evidence type="ECO:0000313" key="2">
    <source>
        <dbReference type="Proteomes" id="UP001472677"/>
    </source>
</evidence>
<dbReference type="InterPro" id="IPR045192">
    <property type="entry name" value="AP180-like"/>
</dbReference>
<sequence length="370" mass="42343">MGLWNRVSGVFKDKTSIVLANFSGKSSFRNPVLETAIINTTSHDDCRIDKRSAQVVFSWIRASPISLWPFMWALSRRMERTQSWVVAIKGLMLMHGVLHCKVPAVEKMGRLPFDFSSFSDKHLGPSRTWGFNAFIREYYAFLDQRTLIWAEKGNRNGDDGRALMSQHLSRLHECQSLLDMLLRVKPRDENMKLCLILEAMDCIIIEIYDVYSKICTEITKVLLNVDSVEKSEATAALKILQKATTQAEELSSFFEFCKEFGVLKAYEFPTVTQIPEGEIEELKRIINGASRTTACKGDEEYSKEIDKMSAIVEYKEVEGTLKTVITEKWMVFDESTKINEEKNSTAEESAALVDHVPVYNHREIPDFICF</sequence>
<dbReference type="Proteomes" id="UP001472677">
    <property type="component" value="Unassembled WGS sequence"/>
</dbReference>
<proteinExistence type="predicted"/>
<dbReference type="Gene3D" id="1.25.40.90">
    <property type="match status" value="1"/>
</dbReference>
<dbReference type="InterPro" id="IPR014712">
    <property type="entry name" value="ANTH_dom_sf"/>
</dbReference>
<dbReference type="EMBL" id="JBBPBM010000057">
    <property type="protein sequence ID" value="KAK8516759.1"/>
    <property type="molecule type" value="Genomic_DNA"/>
</dbReference>
<dbReference type="InterPro" id="IPR011417">
    <property type="entry name" value="ANTH_dom"/>
</dbReference>
<reference evidence="1 2" key="1">
    <citation type="journal article" date="2024" name="G3 (Bethesda)">
        <title>Genome assembly of Hibiscus sabdariffa L. provides insights into metabolisms of medicinal natural products.</title>
        <authorList>
            <person name="Kim T."/>
        </authorList>
    </citation>
    <scope>NUCLEOTIDE SEQUENCE [LARGE SCALE GENOMIC DNA]</scope>
    <source>
        <strain evidence="1">TK-2024</strain>
        <tissue evidence="1">Old leaves</tissue>
    </source>
</reference>
<dbReference type="InterPro" id="IPR008942">
    <property type="entry name" value="ENTH_VHS"/>
</dbReference>
<dbReference type="Gene3D" id="1.20.58.150">
    <property type="entry name" value="ANTH domain"/>
    <property type="match status" value="1"/>
</dbReference>
<dbReference type="PROSITE" id="PS50942">
    <property type="entry name" value="ENTH"/>
    <property type="match status" value="1"/>
</dbReference>
<name>A0ABR2CBG2_9ROSI</name>
<protein>
    <submittedName>
        <fullName evidence="1">Uncharacterized protein</fullName>
    </submittedName>
</protein>
<dbReference type="PANTHER" id="PTHR22951">
    <property type="entry name" value="CLATHRIN ASSEMBLY PROTEIN"/>
    <property type="match status" value="1"/>
</dbReference>
<comment type="caution">
    <text evidence="1">The sequence shown here is derived from an EMBL/GenBank/DDBJ whole genome shotgun (WGS) entry which is preliminary data.</text>
</comment>
<organism evidence="1 2">
    <name type="scientific">Hibiscus sabdariffa</name>
    <name type="common">roselle</name>
    <dbReference type="NCBI Taxonomy" id="183260"/>
    <lineage>
        <taxon>Eukaryota</taxon>
        <taxon>Viridiplantae</taxon>
        <taxon>Streptophyta</taxon>
        <taxon>Embryophyta</taxon>
        <taxon>Tracheophyta</taxon>
        <taxon>Spermatophyta</taxon>
        <taxon>Magnoliopsida</taxon>
        <taxon>eudicotyledons</taxon>
        <taxon>Gunneridae</taxon>
        <taxon>Pentapetalae</taxon>
        <taxon>rosids</taxon>
        <taxon>malvids</taxon>
        <taxon>Malvales</taxon>
        <taxon>Malvaceae</taxon>
        <taxon>Malvoideae</taxon>
        <taxon>Hibiscus</taxon>
    </lineage>
</organism>
<dbReference type="SUPFAM" id="SSF89009">
    <property type="entry name" value="GAT-like domain"/>
    <property type="match status" value="1"/>
</dbReference>
<evidence type="ECO:0000313" key="1">
    <source>
        <dbReference type="EMBL" id="KAK8516759.1"/>
    </source>
</evidence>
<dbReference type="SUPFAM" id="SSF48464">
    <property type="entry name" value="ENTH/VHS domain"/>
    <property type="match status" value="1"/>
</dbReference>